<evidence type="ECO:0000313" key="9">
    <source>
        <dbReference type="EMBL" id="SHE48168.1"/>
    </source>
</evidence>
<keyword evidence="4 6" id="KW-0862">Zinc</keyword>
<evidence type="ECO:0000259" key="8">
    <source>
        <dbReference type="Pfam" id="PF01435"/>
    </source>
</evidence>
<dbReference type="GO" id="GO:0046872">
    <property type="term" value="F:metal ion binding"/>
    <property type="evidence" value="ECO:0007669"/>
    <property type="project" value="UniProtKB-KW"/>
</dbReference>
<name>A0A1M4TUR6_9RHOB</name>
<dbReference type="InterPro" id="IPR001915">
    <property type="entry name" value="Peptidase_M48"/>
</dbReference>
<evidence type="ECO:0000256" key="4">
    <source>
        <dbReference type="ARBA" id="ARBA00022833"/>
    </source>
</evidence>
<dbReference type="PANTHER" id="PTHR22726">
    <property type="entry name" value="METALLOENDOPEPTIDASE OMA1"/>
    <property type="match status" value="1"/>
</dbReference>
<evidence type="ECO:0000256" key="1">
    <source>
        <dbReference type="ARBA" id="ARBA00022670"/>
    </source>
</evidence>
<keyword evidence="2" id="KW-0479">Metal-binding</keyword>
<dbReference type="Gene3D" id="3.30.2010.10">
    <property type="entry name" value="Metalloproteases ('zincins'), catalytic domain"/>
    <property type="match status" value="1"/>
</dbReference>
<keyword evidence="1 6" id="KW-0645">Protease</keyword>
<accession>A0A1M4TUR6</accession>
<dbReference type="Pfam" id="PF01435">
    <property type="entry name" value="Peptidase_M48"/>
    <property type="match status" value="1"/>
</dbReference>
<dbReference type="InterPro" id="IPR051156">
    <property type="entry name" value="Mito/Outer_Membr_Metalloprot"/>
</dbReference>
<evidence type="ECO:0000256" key="5">
    <source>
        <dbReference type="ARBA" id="ARBA00023049"/>
    </source>
</evidence>
<dbReference type="PANTHER" id="PTHR22726:SF1">
    <property type="entry name" value="METALLOENDOPEPTIDASE OMA1, MITOCHONDRIAL"/>
    <property type="match status" value="1"/>
</dbReference>
<feature type="signal peptide" evidence="7">
    <location>
        <begin position="1"/>
        <end position="17"/>
    </location>
</feature>
<dbReference type="OrthoDB" id="7338723at2"/>
<reference evidence="9 10" key="1">
    <citation type="submission" date="2016-11" db="EMBL/GenBank/DDBJ databases">
        <authorList>
            <person name="Varghese N."/>
            <person name="Submissions S."/>
        </authorList>
    </citation>
    <scope>NUCLEOTIDE SEQUENCE [LARGE SCALE GENOMIC DNA]</scope>
    <source>
        <strain evidence="9 10">DSM 29341</strain>
    </source>
</reference>
<dbReference type="EMBL" id="FQVK01000003">
    <property type="protein sequence ID" value="SHE48168.1"/>
    <property type="molecule type" value="Genomic_DNA"/>
</dbReference>
<dbReference type="RefSeq" id="WP_149774590.1">
    <property type="nucleotide sequence ID" value="NZ_FQVK01000003.1"/>
</dbReference>
<evidence type="ECO:0000313" key="10">
    <source>
        <dbReference type="Proteomes" id="UP000325134"/>
    </source>
</evidence>
<dbReference type="PROSITE" id="PS51257">
    <property type="entry name" value="PROKAR_LIPOPROTEIN"/>
    <property type="match status" value="1"/>
</dbReference>
<comment type="similarity">
    <text evidence="6">Belongs to the peptidase M48 family.</text>
</comment>
<keyword evidence="5 6" id="KW-0482">Metalloprotease</keyword>
<dbReference type="Proteomes" id="UP000325134">
    <property type="component" value="Unassembled WGS sequence"/>
</dbReference>
<evidence type="ECO:0000256" key="7">
    <source>
        <dbReference type="SAM" id="SignalP"/>
    </source>
</evidence>
<keyword evidence="7" id="KW-0732">Signal</keyword>
<sequence length="236" mass="25543">MRRVFVLLLLALSGCGAAVERHVLVPAEAWAPSSPALRDKAETFRQVSRAVARAAGAECRRQTKGQNCDFVILVDLGPFSQPNAFQTLDEHGRPLVIFNQGMIGSARNGDEMAFVMGHEAAHHIMGHIARQIENAKEGARVFGELAKAQGEGPDEIERAQQLGAEVGMQSYAKAFELEADILGTVITNEAGYDPLKGMAYFSRIPDPGDRFLASHPPNARRVEVVLKTAADLGLVE</sequence>
<proteinExistence type="inferred from homology"/>
<comment type="cofactor">
    <cofactor evidence="6">
        <name>Zn(2+)</name>
        <dbReference type="ChEBI" id="CHEBI:29105"/>
    </cofactor>
    <text evidence="6">Binds 1 zinc ion per subunit.</text>
</comment>
<dbReference type="AlphaFoldDB" id="A0A1M4TUR6"/>
<feature type="chain" id="PRO_5013109999" evidence="7">
    <location>
        <begin position="18"/>
        <end position="236"/>
    </location>
</feature>
<evidence type="ECO:0000256" key="2">
    <source>
        <dbReference type="ARBA" id="ARBA00022723"/>
    </source>
</evidence>
<dbReference type="GO" id="GO:0004222">
    <property type="term" value="F:metalloendopeptidase activity"/>
    <property type="evidence" value="ECO:0007669"/>
    <property type="project" value="InterPro"/>
</dbReference>
<protein>
    <submittedName>
        <fullName evidence="9">Peptidase family M48</fullName>
    </submittedName>
</protein>
<gene>
    <name evidence="9" type="ORF">SAMN05444279_10317</name>
</gene>
<feature type="domain" description="Peptidase M48" evidence="8">
    <location>
        <begin position="45"/>
        <end position="227"/>
    </location>
</feature>
<dbReference type="GO" id="GO:0016020">
    <property type="term" value="C:membrane"/>
    <property type="evidence" value="ECO:0007669"/>
    <property type="project" value="TreeGrafter"/>
</dbReference>
<keyword evidence="10" id="KW-1185">Reference proteome</keyword>
<evidence type="ECO:0000256" key="3">
    <source>
        <dbReference type="ARBA" id="ARBA00022801"/>
    </source>
</evidence>
<organism evidence="9 10">
    <name type="scientific">Ruegeria intermedia</name>
    <dbReference type="NCBI Taxonomy" id="996115"/>
    <lineage>
        <taxon>Bacteria</taxon>
        <taxon>Pseudomonadati</taxon>
        <taxon>Pseudomonadota</taxon>
        <taxon>Alphaproteobacteria</taxon>
        <taxon>Rhodobacterales</taxon>
        <taxon>Roseobacteraceae</taxon>
        <taxon>Ruegeria</taxon>
    </lineage>
</organism>
<evidence type="ECO:0000256" key="6">
    <source>
        <dbReference type="RuleBase" id="RU003983"/>
    </source>
</evidence>
<dbReference type="GO" id="GO:0051603">
    <property type="term" value="P:proteolysis involved in protein catabolic process"/>
    <property type="evidence" value="ECO:0007669"/>
    <property type="project" value="TreeGrafter"/>
</dbReference>
<keyword evidence="3 6" id="KW-0378">Hydrolase</keyword>